<protein>
    <submittedName>
        <fullName evidence="5">Spore protein SP21</fullName>
    </submittedName>
</protein>
<accession>A0A517T9P2</accession>
<sequence>MPVFRLHQNWNPLRDLEQEVDRLLKSMHLSLQGVRLGRQFPAMNLYELEKEFLVTAELPGTRLEDLDLTVADGALTLKGKRDDLAEISDQQFRRSERFHGSWQRSFPLPERVVEEELAATFTNGVLKIKLPKAPDTTPRRIEIVSDAETNGDQSQPMTTDNEI</sequence>
<evidence type="ECO:0000256" key="1">
    <source>
        <dbReference type="PROSITE-ProRule" id="PRU00285"/>
    </source>
</evidence>
<feature type="region of interest" description="Disordered" evidence="3">
    <location>
        <begin position="144"/>
        <end position="163"/>
    </location>
</feature>
<dbReference type="InterPro" id="IPR002068">
    <property type="entry name" value="A-crystallin/Hsp20_dom"/>
</dbReference>
<evidence type="ECO:0000259" key="4">
    <source>
        <dbReference type="PROSITE" id="PS01031"/>
    </source>
</evidence>
<dbReference type="RefSeq" id="WP_145262801.1">
    <property type="nucleotide sequence ID" value="NZ_CP036316.1"/>
</dbReference>
<dbReference type="Pfam" id="PF00011">
    <property type="entry name" value="HSP20"/>
    <property type="match status" value="1"/>
</dbReference>
<dbReference type="CDD" id="cd06464">
    <property type="entry name" value="ACD_sHsps-like"/>
    <property type="match status" value="1"/>
</dbReference>
<dbReference type="AlphaFoldDB" id="A0A517T9P2"/>
<dbReference type="OrthoDB" id="288864at2"/>
<dbReference type="EMBL" id="CP036316">
    <property type="protein sequence ID" value="QDT65088.1"/>
    <property type="molecule type" value="Genomic_DNA"/>
</dbReference>
<comment type="similarity">
    <text evidence="1 2">Belongs to the small heat shock protein (HSP20) family.</text>
</comment>
<dbReference type="InterPro" id="IPR008978">
    <property type="entry name" value="HSP20-like_chaperone"/>
</dbReference>
<dbReference type="InterPro" id="IPR031107">
    <property type="entry name" value="Small_HSP"/>
</dbReference>
<dbReference type="Proteomes" id="UP000319976">
    <property type="component" value="Chromosome"/>
</dbReference>
<feature type="compositionally biased region" description="Polar residues" evidence="3">
    <location>
        <begin position="147"/>
        <end position="163"/>
    </location>
</feature>
<organism evidence="5 6">
    <name type="scientific">Calycomorphotria hydatis</name>
    <dbReference type="NCBI Taxonomy" id="2528027"/>
    <lineage>
        <taxon>Bacteria</taxon>
        <taxon>Pseudomonadati</taxon>
        <taxon>Planctomycetota</taxon>
        <taxon>Planctomycetia</taxon>
        <taxon>Planctomycetales</taxon>
        <taxon>Planctomycetaceae</taxon>
        <taxon>Calycomorphotria</taxon>
    </lineage>
</organism>
<feature type="domain" description="SHSP" evidence="4">
    <location>
        <begin position="34"/>
        <end position="146"/>
    </location>
</feature>
<proteinExistence type="inferred from homology"/>
<dbReference type="KEGG" id="chya:V22_23340"/>
<evidence type="ECO:0000256" key="3">
    <source>
        <dbReference type="SAM" id="MobiDB-lite"/>
    </source>
</evidence>
<dbReference type="Gene3D" id="2.60.40.790">
    <property type="match status" value="1"/>
</dbReference>
<dbReference type="SUPFAM" id="SSF49764">
    <property type="entry name" value="HSP20-like chaperones"/>
    <property type="match status" value="1"/>
</dbReference>
<dbReference type="PROSITE" id="PS01031">
    <property type="entry name" value="SHSP"/>
    <property type="match status" value="1"/>
</dbReference>
<reference evidence="5 6" key="1">
    <citation type="submission" date="2019-02" db="EMBL/GenBank/DDBJ databases">
        <title>Deep-cultivation of Planctomycetes and their phenomic and genomic characterization uncovers novel biology.</title>
        <authorList>
            <person name="Wiegand S."/>
            <person name="Jogler M."/>
            <person name="Boedeker C."/>
            <person name="Pinto D."/>
            <person name="Vollmers J."/>
            <person name="Rivas-Marin E."/>
            <person name="Kohn T."/>
            <person name="Peeters S.H."/>
            <person name="Heuer A."/>
            <person name="Rast P."/>
            <person name="Oberbeckmann S."/>
            <person name="Bunk B."/>
            <person name="Jeske O."/>
            <person name="Meyerdierks A."/>
            <person name="Storesund J.E."/>
            <person name="Kallscheuer N."/>
            <person name="Luecker S."/>
            <person name="Lage O.M."/>
            <person name="Pohl T."/>
            <person name="Merkel B.J."/>
            <person name="Hornburger P."/>
            <person name="Mueller R.-W."/>
            <person name="Bruemmer F."/>
            <person name="Labrenz M."/>
            <person name="Spormann A.M."/>
            <person name="Op den Camp H."/>
            <person name="Overmann J."/>
            <person name="Amann R."/>
            <person name="Jetten M.S.M."/>
            <person name="Mascher T."/>
            <person name="Medema M.H."/>
            <person name="Devos D.P."/>
            <person name="Kaster A.-K."/>
            <person name="Ovreas L."/>
            <person name="Rohde M."/>
            <person name="Galperin M.Y."/>
            <person name="Jogler C."/>
        </authorList>
    </citation>
    <scope>NUCLEOTIDE SEQUENCE [LARGE SCALE GENOMIC DNA]</scope>
    <source>
        <strain evidence="5 6">V22</strain>
    </source>
</reference>
<keyword evidence="6" id="KW-1185">Reference proteome</keyword>
<evidence type="ECO:0000256" key="2">
    <source>
        <dbReference type="RuleBase" id="RU003616"/>
    </source>
</evidence>
<name>A0A517T9P2_9PLAN</name>
<gene>
    <name evidence="5" type="primary">hspA_5</name>
    <name evidence="5" type="ORF">V22_23340</name>
</gene>
<evidence type="ECO:0000313" key="6">
    <source>
        <dbReference type="Proteomes" id="UP000319976"/>
    </source>
</evidence>
<evidence type="ECO:0000313" key="5">
    <source>
        <dbReference type="EMBL" id="QDT65088.1"/>
    </source>
</evidence>
<dbReference type="PANTHER" id="PTHR11527">
    <property type="entry name" value="HEAT-SHOCK PROTEIN 20 FAMILY MEMBER"/>
    <property type="match status" value="1"/>
</dbReference>